<evidence type="ECO:0000256" key="6">
    <source>
        <dbReference type="SAM" id="Coils"/>
    </source>
</evidence>
<dbReference type="PANTHER" id="PTHR46164">
    <property type="entry name" value="ATF6, ISOFORM C"/>
    <property type="match status" value="1"/>
</dbReference>
<evidence type="ECO:0000256" key="7">
    <source>
        <dbReference type="SAM" id="MobiDB-lite"/>
    </source>
</evidence>
<keyword evidence="2" id="KW-0805">Transcription regulation</keyword>
<dbReference type="PANTHER" id="PTHR46164:SF3">
    <property type="entry name" value="ATF6, ISOFORM C"/>
    <property type="match status" value="1"/>
</dbReference>
<protein>
    <recommendedName>
        <fullName evidence="8">BZIP domain-containing protein</fullName>
    </recommendedName>
</protein>
<dbReference type="PROSITE" id="PS50217">
    <property type="entry name" value="BZIP"/>
    <property type="match status" value="1"/>
</dbReference>
<feature type="compositionally biased region" description="Polar residues" evidence="7">
    <location>
        <begin position="469"/>
        <end position="480"/>
    </location>
</feature>
<reference evidence="9" key="1">
    <citation type="submission" date="2022-07" db="EMBL/GenBank/DDBJ databases">
        <title>Phylogenomic reconstructions and comparative analyses of Kickxellomycotina fungi.</title>
        <authorList>
            <person name="Reynolds N.K."/>
            <person name="Stajich J.E."/>
            <person name="Barry K."/>
            <person name="Grigoriev I.V."/>
            <person name="Crous P."/>
            <person name="Smith M.E."/>
        </authorList>
    </citation>
    <scope>NUCLEOTIDE SEQUENCE</scope>
    <source>
        <strain evidence="9">BCRC 34489</strain>
    </source>
</reference>
<dbReference type="InterPro" id="IPR004827">
    <property type="entry name" value="bZIP"/>
</dbReference>
<accession>A0A9W8LET9</accession>
<dbReference type="SUPFAM" id="SSF57959">
    <property type="entry name" value="Leucine zipper domain"/>
    <property type="match status" value="1"/>
</dbReference>
<name>A0A9W8LET9_9FUNG</name>
<feature type="domain" description="BZIP" evidence="8">
    <location>
        <begin position="364"/>
        <end position="427"/>
    </location>
</feature>
<dbReference type="EMBL" id="JANBUM010000337">
    <property type="protein sequence ID" value="KAJ2778682.1"/>
    <property type="molecule type" value="Genomic_DNA"/>
</dbReference>
<evidence type="ECO:0000256" key="5">
    <source>
        <dbReference type="ARBA" id="ARBA00023242"/>
    </source>
</evidence>
<feature type="region of interest" description="Disordered" evidence="7">
    <location>
        <begin position="338"/>
        <end position="362"/>
    </location>
</feature>
<feature type="region of interest" description="Disordered" evidence="7">
    <location>
        <begin position="38"/>
        <end position="61"/>
    </location>
</feature>
<dbReference type="GO" id="GO:0005634">
    <property type="term" value="C:nucleus"/>
    <property type="evidence" value="ECO:0007669"/>
    <property type="project" value="TreeGrafter"/>
</dbReference>
<feature type="compositionally biased region" description="Low complexity" evidence="7">
    <location>
        <begin position="338"/>
        <end position="357"/>
    </location>
</feature>
<dbReference type="InterPro" id="IPR051882">
    <property type="entry name" value="ATF_bZIP_TF"/>
</dbReference>
<dbReference type="Pfam" id="PF00170">
    <property type="entry name" value="bZIP_1"/>
    <property type="match status" value="1"/>
</dbReference>
<dbReference type="GO" id="GO:0030968">
    <property type="term" value="P:endoplasmic reticulum unfolded protein response"/>
    <property type="evidence" value="ECO:0007669"/>
    <property type="project" value="TreeGrafter"/>
</dbReference>
<gene>
    <name evidence="9" type="ORF">GGI15_004103</name>
</gene>
<dbReference type="InterPro" id="IPR046347">
    <property type="entry name" value="bZIP_sf"/>
</dbReference>
<dbReference type="OrthoDB" id="5587678at2759"/>
<keyword evidence="10" id="KW-1185">Reference proteome</keyword>
<feature type="region of interest" description="Disordered" evidence="7">
    <location>
        <begin position="252"/>
        <end position="310"/>
    </location>
</feature>
<evidence type="ECO:0000256" key="4">
    <source>
        <dbReference type="ARBA" id="ARBA00023163"/>
    </source>
</evidence>
<feature type="region of interest" description="Disordered" evidence="7">
    <location>
        <begin position="452"/>
        <end position="553"/>
    </location>
</feature>
<feature type="region of interest" description="Disordered" evidence="7">
    <location>
        <begin position="633"/>
        <end position="654"/>
    </location>
</feature>
<sequence>MASFADMLSALDGSASYILGQQQQASVVPGGVTSPALSLSSGSSGSHTEYNRLSAPPSQPAASSCSPMSILSLDLCSAPPHDQTLMFPALGTSSFTDGSYGATADAAALDGWLQQYVNVDAIDICESESVLAVDRSSPGLSYGSPEVLDESAVAAIASALSSDVLASIMSAGAPMDVGNELMPFATGLATPLANIAPQETISAAITTAAGDGDMAAARKKQRSAECSPATFSVTAASAAAVGGETLVGSKRDADATARASSKSPQARSAAAGTGRPLAPSPARPMVPLAPRQSPAVAAKRSGSNTPPGLSVLAKTAQHQAPIHVKAEAPAKPPCPAIAPLLARPSSPESSPTAASAPTGEVAVAQKRQERLIKNRAAALLSRKRKREYMTKLESDVELLRESNEALVKRLEEMERRMAAVTAERDMLRKGTASSSAVSASAAAAATLQPAPQAAASQSAKKAKTEQSAGTPSSSSTQKPQASDCMAVDSSSGGSSHEKPGMPAISASQLPPLFAPASTAPPSKAHPLASRHHPIRPRVSMPAGAPKKPEQPKHRAAGALLMAVLFSFSLFTLPSLYTSDSQISTGGEQSAGILPVLPPVPPRLLLADKGEGEGEGAPLIERVRRSISAMAQQIDAPPPAAQPSNRSDDAASRVRPMTMEQSVGLRAWINHGLAHSADAAANDRAVAASSLAVVKPAGLSPASLDYAMMYCPTMQHVMFGDVLGQDAAELRSAGAPRVIDGRSMGDVDDRMDDTLVVGTGDAPPAAGVSSLALVPTQAGKMQAKNRPKMSFYSPVAVGGDDDDAEGVRAPWEEYAKMADDGIPLHHQQQQHQRYAAGTRQKYLRIDVEVVGSRWVTADKFAQGLF</sequence>
<feature type="coiled-coil region" evidence="6">
    <location>
        <begin position="389"/>
        <end position="430"/>
    </location>
</feature>
<keyword evidence="5" id="KW-0539">Nucleus</keyword>
<evidence type="ECO:0000313" key="10">
    <source>
        <dbReference type="Proteomes" id="UP001140172"/>
    </source>
</evidence>
<organism evidence="9 10">
    <name type="scientific">Coemansia interrupta</name>
    <dbReference type="NCBI Taxonomy" id="1126814"/>
    <lineage>
        <taxon>Eukaryota</taxon>
        <taxon>Fungi</taxon>
        <taxon>Fungi incertae sedis</taxon>
        <taxon>Zoopagomycota</taxon>
        <taxon>Kickxellomycotina</taxon>
        <taxon>Kickxellomycetes</taxon>
        <taxon>Kickxellales</taxon>
        <taxon>Kickxellaceae</taxon>
        <taxon>Coemansia</taxon>
    </lineage>
</organism>
<dbReference type="Gene3D" id="1.20.5.170">
    <property type="match status" value="1"/>
</dbReference>
<evidence type="ECO:0000256" key="1">
    <source>
        <dbReference type="ARBA" id="ARBA00004167"/>
    </source>
</evidence>
<dbReference type="GO" id="GO:0000978">
    <property type="term" value="F:RNA polymerase II cis-regulatory region sequence-specific DNA binding"/>
    <property type="evidence" value="ECO:0007669"/>
    <property type="project" value="TreeGrafter"/>
</dbReference>
<dbReference type="SMART" id="SM00338">
    <property type="entry name" value="BRLZ"/>
    <property type="match status" value="1"/>
</dbReference>
<keyword evidence="6" id="KW-0175">Coiled coil</keyword>
<dbReference type="GO" id="GO:0016020">
    <property type="term" value="C:membrane"/>
    <property type="evidence" value="ECO:0007669"/>
    <property type="project" value="UniProtKB-SubCell"/>
</dbReference>
<keyword evidence="3" id="KW-0238">DNA-binding</keyword>
<dbReference type="GO" id="GO:0000981">
    <property type="term" value="F:DNA-binding transcription factor activity, RNA polymerase II-specific"/>
    <property type="evidence" value="ECO:0007669"/>
    <property type="project" value="TreeGrafter"/>
</dbReference>
<proteinExistence type="predicted"/>
<evidence type="ECO:0000259" key="8">
    <source>
        <dbReference type="PROSITE" id="PS50217"/>
    </source>
</evidence>
<evidence type="ECO:0000256" key="3">
    <source>
        <dbReference type="ARBA" id="ARBA00023125"/>
    </source>
</evidence>
<comment type="caution">
    <text evidence="9">The sequence shown here is derived from an EMBL/GenBank/DDBJ whole genome shotgun (WGS) entry which is preliminary data.</text>
</comment>
<evidence type="ECO:0000256" key="2">
    <source>
        <dbReference type="ARBA" id="ARBA00023015"/>
    </source>
</evidence>
<evidence type="ECO:0000313" key="9">
    <source>
        <dbReference type="EMBL" id="KAJ2778682.1"/>
    </source>
</evidence>
<keyword evidence="4" id="KW-0804">Transcription</keyword>
<dbReference type="AlphaFoldDB" id="A0A9W8LET9"/>
<comment type="subcellular location">
    <subcellularLocation>
        <location evidence="1">Membrane</location>
        <topology evidence="1">Single-pass membrane protein</topology>
    </subcellularLocation>
</comment>
<dbReference type="Proteomes" id="UP001140172">
    <property type="component" value="Unassembled WGS sequence"/>
</dbReference>